<accession>A0A0B0NVC9</accession>
<protein>
    <submittedName>
        <fullName evidence="1">Uncharacterized protein</fullName>
    </submittedName>
</protein>
<sequence>MQFSLPGSSTSTS</sequence>
<evidence type="ECO:0000313" key="2">
    <source>
        <dbReference type="Proteomes" id="UP000032142"/>
    </source>
</evidence>
<proteinExistence type="predicted"/>
<dbReference type="Proteomes" id="UP000032142">
    <property type="component" value="Unassembled WGS sequence"/>
</dbReference>
<keyword evidence="2" id="KW-1185">Reference proteome</keyword>
<name>A0A0B0NVC9_GOSAR</name>
<organism evidence="1 2">
    <name type="scientific">Gossypium arboreum</name>
    <name type="common">Tree cotton</name>
    <name type="synonym">Gossypium nanking</name>
    <dbReference type="NCBI Taxonomy" id="29729"/>
    <lineage>
        <taxon>Eukaryota</taxon>
        <taxon>Viridiplantae</taxon>
        <taxon>Streptophyta</taxon>
        <taxon>Embryophyta</taxon>
        <taxon>Tracheophyta</taxon>
        <taxon>Spermatophyta</taxon>
        <taxon>Magnoliopsida</taxon>
        <taxon>eudicotyledons</taxon>
        <taxon>Gunneridae</taxon>
        <taxon>Pentapetalae</taxon>
        <taxon>rosids</taxon>
        <taxon>malvids</taxon>
        <taxon>Malvales</taxon>
        <taxon>Malvaceae</taxon>
        <taxon>Malvoideae</taxon>
        <taxon>Gossypium</taxon>
    </lineage>
</organism>
<reference evidence="2" key="1">
    <citation type="submission" date="2014-09" db="EMBL/GenBank/DDBJ databases">
        <authorList>
            <person name="Mudge J."/>
            <person name="Ramaraj T."/>
            <person name="Lindquist I.E."/>
            <person name="Bharti A.K."/>
            <person name="Sundararajan A."/>
            <person name="Cameron C.T."/>
            <person name="Woodward J.E."/>
            <person name="May G.D."/>
            <person name="Brubaker C."/>
            <person name="Broadhvest J."/>
            <person name="Wilkins T.A."/>
        </authorList>
    </citation>
    <scope>NUCLEOTIDE SEQUENCE</scope>
    <source>
        <strain evidence="2">cv. AKA8401</strain>
    </source>
</reference>
<dbReference type="EMBL" id="KN410664">
    <property type="protein sequence ID" value="KHG18468.1"/>
    <property type="molecule type" value="Genomic_DNA"/>
</dbReference>
<evidence type="ECO:0000313" key="1">
    <source>
        <dbReference type="EMBL" id="KHG18468.1"/>
    </source>
</evidence>
<gene>
    <name evidence="1" type="ORF">F383_05506</name>
</gene>